<reference evidence="5 6" key="2">
    <citation type="submission" date="2018-06" db="EMBL/GenBank/DDBJ databases">
        <title>Marinobactersediminissp. nov, a moderately halophilic bacterium isolated from marine solar saltern.</title>
        <authorList>
            <person name="Zhang Y."/>
        </authorList>
    </citation>
    <scope>NUCLEOTIDE SEQUENCE [LARGE SCALE GENOMIC DNA]</scope>
    <source>
        <strain evidence="5 6">F01</strain>
    </source>
</reference>
<protein>
    <submittedName>
        <fullName evidence="5">AraC family transcriptional regulator</fullName>
    </submittedName>
</protein>
<organism evidence="5 6">
    <name type="scientific">Marinobacter vulgaris</name>
    <dbReference type="NCBI Taxonomy" id="1928331"/>
    <lineage>
        <taxon>Bacteria</taxon>
        <taxon>Pseudomonadati</taxon>
        <taxon>Pseudomonadota</taxon>
        <taxon>Gammaproteobacteria</taxon>
        <taxon>Pseudomonadales</taxon>
        <taxon>Marinobacteraceae</taxon>
        <taxon>Marinobacter</taxon>
    </lineage>
</organism>
<dbReference type="Proteomes" id="UP000253987">
    <property type="component" value="Unassembled WGS sequence"/>
</dbReference>
<dbReference type="PANTHER" id="PTHR47894">
    <property type="entry name" value="HTH-TYPE TRANSCRIPTIONAL REGULATOR GADX"/>
    <property type="match status" value="1"/>
</dbReference>
<evidence type="ECO:0000313" key="6">
    <source>
        <dbReference type="Proteomes" id="UP000253987"/>
    </source>
</evidence>
<dbReference type="GO" id="GO:0003700">
    <property type="term" value="F:DNA-binding transcription factor activity"/>
    <property type="evidence" value="ECO:0007669"/>
    <property type="project" value="InterPro"/>
</dbReference>
<evidence type="ECO:0000256" key="2">
    <source>
        <dbReference type="ARBA" id="ARBA00023125"/>
    </source>
</evidence>
<feature type="domain" description="HTH araC/xylS-type" evidence="4">
    <location>
        <begin position="17"/>
        <end position="115"/>
    </location>
</feature>
<dbReference type="SMART" id="SM00342">
    <property type="entry name" value="HTH_ARAC"/>
    <property type="match status" value="1"/>
</dbReference>
<keyword evidence="3" id="KW-0804">Transcription</keyword>
<evidence type="ECO:0000256" key="3">
    <source>
        <dbReference type="ARBA" id="ARBA00023163"/>
    </source>
</evidence>
<dbReference type="SUPFAM" id="SSF46689">
    <property type="entry name" value="Homeodomain-like"/>
    <property type="match status" value="1"/>
</dbReference>
<accession>A0A2V4A3W1</accession>
<dbReference type="GO" id="GO:0000976">
    <property type="term" value="F:transcription cis-regulatory region binding"/>
    <property type="evidence" value="ECO:0007669"/>
    <property type="project" value="TreeGrafter"/>
</dbReference>
<dbReference type="PROSITE" id="PS01124">
    <property type="entry name" value="HTH_ARAC_FAMILY_2"/>
    <property type="match status" value="1"/>
</dbReference>
<keyword evidence="1" id="KW-0805">Transcription regulation</keyword>
<reference evidence="6" key="1">
    <citation type="submission" date="2018-05" db="EMBL/GenBank/DDBJ databases">
        <authorList>
            <person name="Lu D."/>
        </authorList>
    </citation>
    <scope>NUCLEOTIDE SEQUENCE [LARGE SCALE GENOMIC DNA]</scope>
    <source>
        <strain evidence="6">F01</strain>
    </source>
</reference>
<dbReference type="PANTHER" id="PTHR47894:SF4">
    <property type="entry name" value="HTH-TYPE TRANSCRIPTIONAL REGULATOR GADX"/>
    <property type="match status" value="1"/>
</dbReference>
<dbReference type="InterPro" id="IPR018060">
    <property type="entry name" value="HTH_AraC"/>
</dbReference>
<gene>
    <name evidence="5" type="ORF">DIT71_02400</name>
</gene>
<keyword evidence="2" id="KW-0238">DNA-binding</keyword>
<evidence type="ECO:0000256" key="1">
    <source>
        <dbReference type="ARBA" id="ARBA00023015"/>
    </source>
</evidence>
<dbReference type="Pfam" id="PF12833">
    <property type="entry name" value="HTH_18"/>
    <property type="match status" value="1"/>
</dbReference>
<dbReference type="RefSeq" id="WP_114611595.1">
    <property type="nucleotide sequence ID" value="NZ_QFWX01000001.1"/>
</dbReference>
<evidence type="ECO:0000259" key="4">
    <source>
        <dbReference type="PROSITE" id="PS01124"/>
    </source>
</evidence>
<dbReference type="Gene3D" id="1.10.10.60">
    <property type="entry name" value="Homeodomain-like"/>
    <property type="match status" value="1"/>
</dbReference>
<dbReference type="AlphaFoldDB" id="A0A2V4A3W1"/>
<dbReference type="OrthoDB" id="5582699at2"/>
<dbReference type="PRINTS" id="PR00032">
    <property type="entry name" value="HTHARAC"/>
</dbReference>
<dbReference type="EMBL" id="QFWX01000001">
    <property type="protein sequence ID" value="PXX93670.1"/>
    <property type="molecule type" value="Genomic_DNA"/>
</dbReference>
<comment type="caution">
    <text evidence="5">The sequence shown here is derived from an EMBL/GenBank/DDBJ whole genome shotgun (WGS) entry which is preliminary data.</text>
</comment>
<dbReference type="InterPro" id="IPR020449">
    <property type="entry name" value="Tscrpt_reg_AraC-type_HTH"/>
</dbReference>
<keyword evidence="6" id="KW-1185">Reference proteome</keyword>
<name>A0A2V4A3W1_9GAMM</name>
<proteinExistence type="predicted"/>
<evidence type="ECO:0000313" key="5">
    <source>
        <dbReference type="EMBL" id="PXX93670.1"/>
    </source>
</evidence>
<sequence>MQSDPMEPLAPKVPFNARVTSLIAGHLERGRVGVEAIASQLHMSRHTLHKRLKREGHTFAALLEEIRRERALAYLNDRSKSLVEIAEQLGFSELSAFSRAFKRWMGKSPGAYRSMAV</sequence>
<dbReference type="InterPro" id="IPR009057">
    <property type="entry name" value="Homeodomain-like_sf"/>
</dbReference>
<dbReference type="GO" id="GO:0005829">
    <property type="term" value="C:cytosol"/>
    <property type="evidence" value="ECO:0007669"/>
    <property type="project" value="TreeGrafter"/>
</dbReference>